<gene>
    <name evidence="4" type="ORF">SAMN05414137_10295</name>
</gene>
<keyword evidence="5" id="KW-1185">Reference proteome</keyword>
<comment type="similarity">
    <text evidence="1 2">Belongs to the anti-sigma-factor antagonist family.</text>
</comment>
<dbReference type="CDD" id="cd07043">
    <property type="entry name" value="STAS_anti-anti-sigma_factors"/>
    <property type="match status" value="1"/>
</dbReference>
<proteinExistence type="inferred from homology"/>
<dbReference type="EMBL" id="FOAZ01000002">
    <property type="protein sequence ID" value="SEK45870.1"/>
    <property type="molecule type" value="Genomic_DNA"/>
</dbReference>
<dbReference type="InterPro" id="IPR002645">
    <property type="entry name" value="STAS_dom"/>
</dbReference>
<dbReference type="AlphaFoldDB" id="A0A1H7HA09"/>
<feature type="domain" description="STAS" evidence="3">
    <location>
        <begin position="17"/>
        <end position="126"/>
    </location>
</feature>
<reference evidence="5" key="1">
    <citation type="submission" date="2016-10" db="EMBL/GenBank/DDBJ databases">
        <authorList>
            <person name="Varghese N."/>
        </authorList>
    </citation>
    <scope>NUCLEOTIDE SEQUENCE [LARGE SCALE GENOMIC DNA]</scope>
    <source>
        <strain evidence="5">DSM 45096 / BCRC 16803 / CGMCC 4.1857 / CIP 109030 / JCM 12277 / KCTC 19219 / NBRC 100920 / 33214</strain>
    </source>
</reference>
<dbReference type="PANTHER" id="PTHR33495:SF2">
    <property type="entry name" value="ANTI-SIGMA FACTOR ANTAGONIST TM_1081-RELATED"/>
    <property type="match status" value="1"/>
</dbReference>
<name>A0A1H7HA09_STRJI</name>
<dbReference type="InterPro" id="IPR036513">
    <property type="entry name" value="STAS_dom_sf"/>
</dbReference>
<organism evidence="4 5">
    <name type="scientific">Streptacidiphilus jiangxiensis</name>
    <dbReference type="NCBI Taxonomy" id="235985"/>
    <lineage>
        <taxon>Bacteria</taxon>
        <taxon>Bacillati</taxon>
        <taxon>Actinomycetota</taxon>
        <taxon>Actinomycetes</taxon>
        <taxon>Kitasatosporales</taxon>
        <taxon>Streptomycetaceae</taxon>
        <taxon>Streptacidiphilus</taxon>
    </lineage>
</organism>
<evidence type="ECO:0000256" key="2">
    <source>
        <dbReference type="RuleBase" id="RU003749"/>
    </source>
</evidence>
<sequence length="126" mass="13192">MTEQPQPGGPAVESGRLRVAVAVEPGMGVVTVAGELDHDSVGALDSAFDQLTQAEVSRVLLDCRELGFCDSTGLNALLRARLSAGEAGRRFGLVAPGPQLQRLLTVTGAAEVFEVYPDLDTARVDT</sequence>
<dbReference type="NCBIfam" id="TIGR00377">
    <property type="entry name" value="ant_ant_sig"/>
    <property type="match status" value="1"/>
</dbReference>
<dbReference type="SUPFAM" id="SSF52091">
    <property type="entry name" value="SpoIIaa-like"/>
    <property type="match status" value="1"/>
</dbReference>
<evidence type="ECO:0000313" key="5">
    <source>
        <dbReference type="Proteomes" id="UP000183015"/>
    </source>
</evidence>
<dbReference type="Gene3D" id="3.30.750.24">
    <property type="entry name" value="STAS domain"/>
    <property type="match status" value="1"/>
</dbReference>
<dbReference type="OrthoDB" id="3622319at2"/>
<dbReference type="RefSeq" id="WP_042448362.1">
    <property type="nucleotide sequence ID" value="NZ_BBPN01000014.1"/>
</dbReference>
<dbReference type="Proteomes" id="UP000183015">
    <property type="component" value="Unassembled WGS sequence"/>
</dbReference>
<dbReference type="PROSITE" id="PS50801">
    <property type="entry name" value="STAS"/>
    <property type="match status" value="1"/>
</dbReference>
<dbReference type="STRING" id="235985.SAMN05414137_10295"/>
<dbReference type="eggNOG" id="COG1366">
    <property type="taxonomic scope" value="Bacteria"/>
</dbReference>
<evidence type="ECO:0000259" key="3">
    <source>
        <dbReference type="PROSITE" id="PS50801"/>
    </source>
</evidence>
<evidence type="ECO:0000313" key="4">
    <source>
        <dbReference type="EMBL" id="SEK45870.1"/>
    </source>
</evidence>
<dbReference type="Pfam" id="PF01740">
    <property type="entry name" value="STAS"/>
    <property type="match status" value="1"/>
</dbReference>
<accession>A0A1H7HA09</accession>
<protein>
    <recommendedName>
        <fullName evidence="2">Anti-sigma factor antagonist</fullName>
    </recommendedName>
</protein>
<evidence type="ECO:0000256" key="1">
    <source>
        <dbReference type="ARBA" id="ARBA00009013"/>
    </source>
</evidence>
<dbReference type="InterPro" id="IPR003658">
    <property type="entry name" value="Anti-sigma_ant"/>
</dbReference>
<dbReference type="PANTHER" id="PTHR33495">
    <property type="entry name" value="ANTI-SIGMA FACTOR ANTAGONIST TM_1081-RELATED-RELATED"/>
    <property type="match status" value="1"/>
</dbReference>
<dbReference type="GO" id="GO:0043856">
    <property type="term" value="F:anti-sigma factor antagonist activity"/>
    <property type="evidence" value="ECO:0007669"/>
    <property type="project" value="InterPro"/>
</dbReference>